<comment type="caution">
    <text evidence="7">The sequence shown here is derived from an EMBL/GenBank/DDBJ whole genome shotgun (WGS) entry which is preliminary data.</text>
</comment>
<keyword evidence="2" id="KW-1003">Cell membrane</keyword>
<dbReference type="PANTHER" id="PTHR30250">
    <property type="entry name" value="PST FAMILY PREDICTED COLANIC ACID TRANSPORTER"/>
    <property type="match status" value="1"/>
</dbReference>
<gene>
    <name evidence="7" type="ORF">BST23_02700</name>
</gene>
<dbReference type="AlphaFoldDB" id="A0A1X0D8N4"/>
<accession>A0A1X0D8N4</accession>
<dbReference type="GO" id="GO:0005886">
    <property type="term" value="C:plasma membrane"/>
    <property type="evidence" value="ECO:0007669"/>
    <property type="project" value="UniProtKB-SubCell"/>
</dbReference>
<dbReference type="PANTHER" id="PTHR30250:SF11">
    <property type="entry name" value="O-ANTIGEN TRANSPORTER-RELATED"/>
    <property type="match status" value="1"/>
</dbReference>
<dbReference type="Proteomes" id="UP000192772">
    <property type="component" value="Unassembled WGS sequence"/>
</dbReference>
<evidence type="ECO:0000256" key="6">
    <source>
        <dbReference type="SAM" id="Phobius"/>
    </source>
</evidence>
<evidence type="ECO:0000313" key="8">
    <source>
        <dbReference type="Proteomes" id="UP000192772"/>
    </source>
</evidence>
<dbReference type="OrthoDB" id="4641783at2"/>
<protein>
    <recommendedName>
        <fullName evidence="9">Polysaccharide biosynthesis protein C-terminal domain-containing protein</fullName>
    </recommendedName>
</protein>
<keyword evidence="5 6" id="KW-0472">Membrane</keyword>
<dbReference type="InterPro" id="IPR050833">
    <property type="entry name" value="Poly_Biosynth_Transport"/>
</dbReference>
<dbReference type="InterPro" id="IPR002797">
    <property type="entry name" value="Polysacc_synth"/>
</dbReference>
<keyword evidence="4 6" id="KW-1133">Transmembrane helix</keyword>
<dbReference type="RefSeq" id="WP_083042349.1">
    <property type="nucleotide sequence ID" value="NZ_MVHP01000002.1"/>
</dbReference>
<sequence length="470" mass="49844">MRLLGPGGRTATLYIALAGLQRGMPLIILPFISQVMSPAEYGAASLLTASSLFLVTIVAAPLEALVFRAAARPDDNSQPALRIAGLYCYVVVPTSFAIIGGAIPLFSHEILGVKSDLWTIALIAVGFQPAMTYFAVPLSQARRNLARYASITTMSIVLLASSKIMLLVVWQLGVFGWVLSDLIGALTSAALAMTLVRLPPGPVDRRHIRFVANFVVPLVPHRASVWAIRSLSKPALAIVSSLTQVGLLSLGQNIASIATLLLAEINRAALPQYSRESFPAPTAQTYRPASLQMVLAFAIPSLVASALALVGQYVFPQSYWDSFSISGILLIGQAAFGLYIIPSNYLIQTAGATKQIGLVAGASAIIVLASLPALGKNYGAMGAALATTVGFFGALLMSMIMPRILRLRIRWRSWVSHWPEISLSILALVGSTASLLLPVGSTPARVLAAASTLPVVIALVLHMRFARPSQ</sequence>
<feature type="transmembrane region" description="Helical" evidence="6">
    <location>
        <begin position="12"/>
        <end position="32"/>
    </location>
</feature>
<evidence type="ECO:0000256" key="1">
    <source>
        <dbReference type="ARBA" id="ARBA00004651"/>
    </source>
</evidence>
<feature type="transmembrane region" description="Helical" evidence="6">
    <location>
        <begin position="356"/>
        <end position="374"/>
    </location>
</feature>
<dbReference type="Pfam" id="PF01943">
    <property type="entry name" value="Polysacc_synt"/>
    <property type="match status" value="1"/>
</dbReference>
<feature type="transmembrane region" description="Helical" evidence="6">
    <location>
        <begin position="52"/>
        <end position="71"/>
    </location>
</feature>
<evidence type="ECO:0000256" key="3">
    <source>
        <dbReference type="ARBA" id="ARBA00022692"/>
    </source>
</evidence>
<feature type="transmembrane region" description="Helical" evidence="6">
    <location>
        <begin position="421"/>
        <end position="440"/>
    </location>
</feature>
<feature type="transmembrane region" description="Helical" evidence="6">
    <location>
        <begin position="380"/>
        <end position="400"/>
    </location>
</feature>
<feature type="transmembrane region" description="Helical" evidence="6">
    <location>
        <begin position="148"/>
        <end position="170"/>
    </location>
</feature>
<name>A0A1X0D8N4_9MYCO</name>
<feature type="transmembrane region" description="Helical" evidence="6">
    <location>
        <begin position="446"/>
        <end position="466"/>
    </location>
</feature>
<evidence type="ECO:0008006" key="9">
    <source>
        <dbReference type="Google" id="ProtNLM"/>
    </source>
</evidence>
<feature type="transmembrane region" description="Helical" evidence="6">
    <location>
        <begin position="83"/>
        <end position="105"/>
    </location>
</feature>
<comment type="subcellular location">
    <subcellularLocation>
        <location evidence="1">Cell membrane</location>
        <topology evidence="1">Multi-pass membrane protein</topology>
    </subcellularLocation>
</comment>
<organism evidence="7 8">
    <name type="scientific">Mycolicibacterium elephantis</name>
    <dbReference type="NCBI Taxonomy" id="81858"/>
    <lineage>
        <taxon>Bacteria</taxon>
        <taxon>Bacillati</taxon>
        <taxon>Actinomycetota</taxon>
        <taxon>Actinomycetes</taxon>
        <taxon>Mycobacteriales</taxon>
        <taxon>Mycobacteriaceae</taxon>
        <taxon>Mycolicibacterium</taxon>
    </lineage>
</organism>
<evidence type="ECO:0000256" key="2">
    <source>
        <dbReference type="ARBA" id="ARBA00022475"/>
    </source>
</evidence>
<evidence type="ECO:0000256" key="4">
    <source>
        <dbReference type="ARBA" id="ARBA00022989"/>
    </source>
</evidence>
<dbReference type="EMBL" id="MVHP01000002">
    <property type="protein sequence ID" value="ORA68753.1"/>
    <property type="molecule type" value="Genomic_DNA"/>
</dbReference>
<feature type="transmembrane region" description="Helical" evidence="6">
    <location>
        <begin position="117"/>
        <end position="136"/>
    </location>
</feature>
<evidence type="ECO:0000313" key="7">
    <source>
        <dbReference type="EMBL" id="ORA68753.1"/>
    </source>
</evidence>
<proteinExistence type="predicted"/>
<reference evidence="7 8" key="1">
    <citation type="submission" date="2017-02" db="EMBL/GenBank/DDBJ databases">
        <title>The new phylogeny of genus Mycobacterium.</title>
        <authorList>
            <person name="Tortoli E."/>
            <person name="Trovato A."/>
            <person name="Cirillo D.M."/>
        </authorList>
    </citation>
    <scope>NUCLEOTIDE SEQUENCE [LARGE SCALE GENOMIC DNA]</scope>
    <source>
        <strain evidence="7 8">FI-09383</strain>
    </source>
</reference>
<feature type="transmembrane region" description="Helical" evidence="6">
    <location>
        <begin position="327"/>
        <end position="347"/>
    </location>
</feature>
<feature type="transmembrane region" description="Helical" evidence="6">
    <location>
        <begin position="176"/>
        <end position="198"/>
    </location>
</feature>
<evidence type="ECO:0000256" key="5">
    <source>
        <dbReference type="ARBA" id="ARBA00023136"/>
    </source>
</evidence>
<dbReference type="STRING" id="81858.BST23_02700"/>
<keyword evidence="3 6" id="KW-0812">Transmembrane</keyword>
<feature type="transmembrane region" description="Helical" evidence="6">
    <location>
        <begin position="294"/>
        <end position="315"/>
    </location>
</feature>